<feature type="compositionally biased region" description="Basic residues" evidence="1">
    <location>
        <begin position="192"/>
        <end position="227"/>
    </location>
</feature>
<sequence length="233" mass="27452">MLLKRLNNLHLINVEKAEGDQIVSFQLKVNVVFRNKTFTLKNLQNVATFWREMENAKTSKATDDESVAIKKAEWSEIRYYTLPQIRILEEFYQKNPNPSALECQAIRFDTKVAYENIVLYYFRHRDKILRQKITGDILQNKLVTAGRGRKKKKKTNNNNDNFIEYQSDDNIDDDLDDHDGNNDDHRQEQRRASKKKNARPGTIKRKSNRSRAVTKKKKAAAPKKKKKQQEQRD</sequence>
<feature type="non-terminal residue" evidence="2">
    <location>
        <position position="233"/>
    </location>
</feature>
<feature type="region of interest" description="Disordered" evidence="1">
    <location>
        <begin position="145"/>
        <end position="233"/>
    </location>
</feature>
<dbReference type="AlphaFoldDB" id="A0AAW2ZCY4"/>
<proteinExistence type="predicted"/>
<evidence type="ECO:0000313" key="3">
    <source>
        <dbReference type="Proteomes" id="UP001431209"/>
    </source>
</evidence>
<reference evidence="2 3" key="1">
    <citation type="submission" date="2024-03" db="EMBL/GenBank/DDBJ databases">
        <title>The Acrasis kona genome and developmental transcriptomes reveal deep origins of eukaryotic multicellular pathways.</title>
        <authorList>
            <person name="Sheikh S."/>
            <person name="Fu C.-J."/>
            <person name="Brown M.W."/>
            <person name="Baldauf S.L."/>
        </authorList>
    </citation>
    <scope>NUCLEOTIDE SEQUENCE [LARGE SCALE GENOMIC DNA]</scope>
    <source>
        <strain evidence="2 3">ATCC MYA-3509</strain>
    </source>
</reference>
<keyword evidence="3" id="KW-1185">Reference proteome</keyword>
<evidence type="ECO:0008006" key="4">
    <source>
        <dbReference type="Google" id="ProtNLM"/>
    </source>
</evidence>
<dbReference type="SUPFAM" id="SSF46689">
    <property type="entry name" value="Homeodomain-like"/>
    <property type="match status" value="1"/>
</dbReference>
<evidence type="ECO:0000313" key="2">
    <source>
        <dbReference type="EMBL" id="KAL0486606.1"/>
    </source>
</evidence>
<dbReference type="Proteomes" id="UP001431209">
    <property type="component" value="Unassembled WGS sequence"/>
</dbReference>
<gene>
    <name evidence="2" type="ORF">AKO1_001425</name>
</gene>
<protein>
    <recommendedName>
        <fullName evidence="4">Homeobox domain-containing protein</fullName>
    </recommendedName>
</protein>
<feature type="compositionally biased region" description="Basic and acidic residues" evidence="1">
    <location>
        <begin position="178"/>
        <end position="191"/>
    </location>
</feature>
<accession>A0AAW2ZCY4</accession>
<name>A0AAW2ZCY4_9EUKA</name>
<comment type="caution">
    <text evidence="2">The sequence shown here is derived from an EMBL/GenBank/DDBJ whole genome shotgun (WGS) entry which is preliminary data.</text>
</comment>
<organism evidence="2 3">
    <name type="scientific">Acrasis kona</name>
    <dbReference type="NCBI Taxonomy" id="1008807"/>
    <lineage>
        <taxon>Eukaryota</taxon>
        <taxon>Discoba</taxon>
        <taxon>Heterolobosea</taxon>
        <taxon>Tetramitia</taxon>
        <taxon>Eutetramitia</taxon>
        <taxon>Acrasidae</taxon>
        <taxon>Acrasis</taxon>
    </lineage>
</organism>
<feature type="compositionally biased region" description="Acidic residues" evidence="1">
    <location>
        <begin position="166"/>
        <end position="177"/>
    </location>
</feature>
<dbReference type="EMBL" id="JAOPGA020001251">
    <property type="protein sequence ID" value="KAL0486606.1"/>
    <property type="molecule type" value="Genomic_DNA"/>
</dbReference>
<evidence type="ECO:0000256" key="1">
    <source>
        <dbReference type="SAM" id="MobiDB-lite"/>
    </source>
</evidence>
<dbReference type="InterPro" id="IPR009057">
    <property type="entry name" value="Homeodomain-like_sf"/>
</dbReference>